<dbReference type="EMBL" id="FPCK01000004">
    <property type="protein sequence ID" value="SFV38552.1"/>
    <property type="molecule type" value="Genomic_DNA"/>
</dbReference>
<evidence type="ECO:0000313" key="2">
    <source>
        <dbReference type="EMBL" id="SFV38552.1"/>
    </source>
</evidence>
<gene>
    <name evidence="2" type="ORF">SAMN05216456_3494</name>
</gene>
<keyword evidence="1" id="KW-0472">Membrane</keyword>
<dbReference type="OrthoDB" id="7948742at2"/>
<dbReference type="STRING" id="429728.SAMN05216456_3494"/>
<reference evidence="2 3" key="1">
    <citation type="submission" date="2016-10" db="EMBL/GenBank/DDBJ databases">
        <authorList>
            <person name="de Groot N.N."/>
        </authorList>
    </citation>
    <scope>NUCLEOTIDE SEQUENCE [LARGE SCALE GENOMIC DNA]</scope>
    <source>
        <strain evidence="2 3">IPL20</strain>
    </source>
</reference>
<feature type="transmembrane region" description="Helical" evidence="1">
    <location>
        <begin position="191"/>
        <end position="207"/>
    </location>
</feature>
<dbReference type="Proteomes" id="UP000199074">
    <property type="component" value="Unassembled WGS sequence"/>
</dbReference>
<name>A0A1I7NV90_9HYPH</name>
<evidence type="ECO:0000313" key="3">
    <source>
        <dbReference type="Proteomes" id="UP000199074"/>
    </source>
</evidence>
<keyword evidence="3" id="KW-1185">Reference proteome</keyword>
<dbReference type="RefSeq" id="WP_092426811.1">
    <property type="nucleotide sequence ID" value="NZ_FPCK01000004.1"/>
</dbReference>
<feature type="transmembrane region" description="Helical" evidence="1">
    <location>
        <begin position="152"/>
        <end position="171"/>
    </location>
</feature>
<feature type="transmembrane region" description="Helical" evidence="1">
    <location>
        <begin position="120"/>
        <end position="140"/>
    </location>
</feature>
<feature type="transmembrane region" description="Helical" evidence="1">
    <location>
        <begin position="83"/>
        <end position="108"/>
    </location>
</feature>
<protein>
    <submittedName>
        <fullName evidence="2">Uncharacterized protein</fullName>
    </submittedName>
</protein>
<dbReference type="AlphaFoldDB" id="A0A1I7NV90"/>
<organism evidence="2 3">
    <name type="scientific">Devosia crocina</name>
    <dbReference type="NCBI Taxonomy" id="429728"/>
    <lineage>
        <taxon>Bacteria</taxon>
        <taxon>Pseudomonadati</taxon>
        <taxon>Pseudomonadota</taxon>
        <taxon>Alphaproteobacteria</taxon>
        <taxon>Hyphomicrobiales</taxon>
        <taxon>Devosiaceae</taxon>
        <taxon>Devosia</taxon>
    </lineage>
</organism>
<proteinExistence type="predicted"/>
<keyword evidence="1" id="KW-0812">Transmembrane</keyword>
<evidence type="ECO:0000256" key="1">
    <source>
        <dbReference type="SAM" id="Phobius"/>
    </source>
</evidence>
<keyword evidence="1" id="KW-1133">Transmembrane helix</keyword>
<accession>A0A1I7NV90</accession>
<sequence length="212" mass="22975">MRDCLLSLREQLLVGGISPRHVDRYIRELSEHRDDIAEHLRESGLSSTEAYSRANHRLGDSDVLLLPMLADRRFRSRAARWPALFYLALPLLAQFALIVGGVLALLFAAGTGLRPAIVDLGTGLALLLLVSPIVIAWLTLLAAQRRRASLRWPMLGVLAGALVSAALRIGVTPPGPDTAGQIGLTLGTPPLILLIFLLLLSILPISLQPRPE</sequence>